<evidence type="ECO:0000313" key="3">
    <source>
        <dbReference type="Proteomes" id="UP000295497"/>
    </source>
</evidence>
<organism evidence="2 3">
    <name type="scientific">Sorangium cellulosum</name>
    <name type="common">Polyangium cellulosum</name>
    <dbReference type="NCBI Taxonomy" id="56"/>
    <lineage>
        <taxon>Bacteria</taxon>
        <taxon>Pseudomonadati</taxon>
        <taxon>Myxococcota</taxon>
        <taxon>Polyangia</taxon>
        <taxon>Polyangiales</taxon>
        <taxon>Polyangiaceae</taxon>
        <taxon>Sorangium</taxon>
    </lineage>
</organism>
<dbReference type="Proteomes" id="UP000295497">
    <property type="component" value="Chromosome"/>
</dbReference>
<dbReference type="AlphaFoldDB" id="A0A4V0NGU3"/>
<proteinExistence type="predicted"/>
<reference evidence="2 3" key="1">
    <citation type="submission" date="2015-09" db="EMBL/GenBank/DDBJ databases">
        <title>Sorangium comparison.</title>
        <authorList>
            <person name="Zaburannyi N."/>
            <person name="Bunk B."/>
            <person name="Overmann J."/>
            <person name="Mueller R."/>
        </authorList>
    </citation>
    <scope>NUCLEOTIDE SEQUENCE [LARGE SCALE GENOMIC DNA]</scope>
    <source>
        <strain evidence="2 3">So ce836</strain>
    </source>
</reference>
<feature type="region of interest" description="Disordered" evidence="1">
    <location>
        <begin position="73"/>
        <end position="104"/>
    </location>
</feature>
<accession>A0A4V0NGU3</accession>
<gene>
    <name evidence="2" type="ORF">SOCE836_065450</name>
</gene>
<evidence type="ECO:0000256" key="1">
    <source>
        <dbReference type="SAM" id="MobiDB-lite"/>
    </source>
</evidence>
<name>A0A4V0NGU3_SORCE</name>
<dbReference type="EMBL" id="CP012672">
    <property type="protein sequence ID" value="AUX34372.1"/>
    <property type="molecule type" value="Genomic_DNA"/>
</dbReference>
<protein>
    <submittedName>
        <fullName evidence="2">Uncharacterized protein</fullName>
    </submittedName>
</protein>
<evidence type="ECO:0000313" key="2">
    <source>
        <dbReference type="EMBL" id="AUX34372.1"/>
    </source>
</evidence>
<sequence length="104" mass="11261">MDAVGDDMVAAPLHTRDVLLSRDGIAVDLRGYELVAQPLQGHRGARGLRRPQRPLRVSSVTLRDALSRDVTQSALRRRYPAGQRATSAGKRGCSPFFSGATFGT</sequence>